<dbReference type="AlphaFoldDB" id="A0A392T6I1"/>
<dbReference type="EMBL" id="LXQA010501318">
    <property type="protein sequence ID" value="MCI55776.1"/>
    <property type="molecule type" value="Genomic_DNA"/>
</dbReference>
<evidence type="ECO:0000313" key="1">
    <source>
        <dbReference type="EMBL" id="MCI55776.1"/>
    </source>
</evidence>
<organism evidence="1 2">
    <name type="scientific">Trifolium medium</name>
    <dbReference type="NCBI Taxonomy" id="97028"/>
    <lineage>
        <taxon>Eukaryota</taxon>
        <taxon>Viridiplantae</taxon>
        <taxon>Streptophyta</taxon>
        <taxon>Embryophyta</taxon>
        <taxon>Tracheophyta</taxon>
        <taxon>Spermatophyta</taxon>
        <taxon>Magnoliopsida</taxon>
        <taxon>eudicotyledons</taxon>
        <taxon>Gunneridae</taxon>
        <taxon>Pentapetalae</taxon>
        <taxon>rosids</taxon>
        <taxon>fabids</taxon>
        <taxon>Fabales</taxon>
        <taxon>Fabaceae</taxon>
        <taxon>Papilionoideae</taxon>
        <taxon>50 kb inversion clade</taxon>
        <taxon>NPAAA clade</taxon>
        <taxon>Hologalegina</taxon>
        <taxon>IRL clade</taxon>
        <taxon>Trifolieae</taxon>
        <taxon>Trifolium</taxon>
    </lineage>
</organism>
<sequence>GVVDAMLDRFGLPFRVSGVAIRTSTEERGCRLAFFLGA</sequence>
<reference evidence="1 2" key="1">
    <citation type="journal article" date="2018" name="Front. Plant Sci.">
        <title>Red Clover (Trifolium pratense) and Zigzag Clover (T. medium) - A Picture of Genomic Similarities and Differences.</title>
        <authorList>
            <person name="Dluhosova J."/>
            <person name="Istvanek J."/>
            <person name="Nedelnik J."/>
            <person name="Repkova J."/>
        </authorList>
    </citation>
    <scope>NUCLEOTIDE SEQUENCE [LARGE SCALE GENOMIC DNA]</scope>
    <source>
        <strain evidence="2">cv. 10/8</strain>
        <tissue evidence="1">Leaf</tissue>
    </source>
</reference>
<evidence type="ECO:0000313" key="2">
    <source>
        <dbReference type="Proteomes" id="UP000265520"/>
    </source>
</evidence>
<accession>A0A392T6I1</accession>
<name>A0A392T6I1_9FABA</name>
<feature type="non-terminal residue" evidence="1">
    <location>
        <position position="1"/>
    </location>
</feature>
<comment type="caution">
    <text evidence="1">The sequence shown here is derived from an EMBL/GenBank/DDBJ whole genome shotgun (WGS) entry which is preliminary data.</text>
</comment>
<protein>
    <submittedName>
        <fullName evidence="1">Uncharacterized protein</fullName>
    </submittedName>
</protein>
<dbReference type="Proteomes" id="UP000265520">
    <property type="component" value="Unassembled WGS sequence"/>
</dbReference>
<keyword evidence="2" id="KW-1185">Reference proteome</keyword>
<proteinExistence type="predicted"/>